<feature type="domain" description="Anti-sigma K factor RskA C-terminal" evidence="1">
    <location>
        <begin position="106"/>
        <end position="223"/>
    </location>
</feature>
<protein>
    <submittedName>
        <fullName evidence="2">RNA polymerase subunit sigma-70</fullName>
    </submittedName>
</protein>
<dbReference type="GO" id="GO:0005886">
    <property type="term" value="C:plasma membrane"/>
    <property type="evidence" value="ECO:0007669"/>
    <property type="project" value="InterPro"/>
</dbReference>
<dbReference type="EMBL" id="QYUO01000003">
    <property type="protein sequence ID" value="RJF91815.1"/>
    <property type="molecule type" value="Genomic_DNA"/>
</dbReference>
<evidence type="ECO:0000313" key="2">
    <source>
        <dbReference type="EMBL" id="RJF91815.1"/>
    </source>
</evidence>
<dbReference type="GO" id="GO:0016989">
    <property type="term" value="F:sigma factor antagonist activity"/>
    <property type="evidence" value="ECO:0007669"/>
    <property type="project" value="TreeGrafter"/>
</dbReference>
<proteinExistence type="predicted"/>
<dbReference type="PANTHER" id="PTHR37461:SF1">
    <property type="entry name" value="ANTI-SIGMA-K FACTOR RSKA"/>
    <property type="match status" value="1"/>
</dbReference>
<dbReference type="Pfam" id="PF10099">
    <property type="entry name" value="RskA_C"/>
    <property type="match status" value="1"/>
</dbReference>
<comment type="caution">
    <text evidence="2">The sequence shown here is derived from an EMBL/GenBank/DDBJ whole genome shotgun (WGS) entry which is preliminary data.</text>
</comment>
<gene>
    <name evidence="2" type="ORF">D3871_24335</name>
</gene>
<organism evidence="2 3">
    <name type="scientific">Noviherbaspirillum saxi</name>
    <dbReference type="NCBI Taxonomy" id="2320863"/>
    <lineage>
        <taxon>Bacteria</taxon>
        <taxon>Pseudomonadati</taxon>
        <taxon>Pseudomonadota</taxon>
        <taxon>Betaproteobacteria</taxon>
        <taxon>Burkholderiales</taxon>
        <taxon>Oxalobacteraceae</taxon>
        <taxon>Noviherbaspirillum</taxon>
    </lineage>
</organism>
<sequence length="232" mass="25038">MFVMNFSDSNEMQILAGEYALGVMPPEEKSVFESELRRNPSLAAAVADWNDRLLVLSPPSKPVEPSTGLWQRIERDLPRKTSSHRGDGIWSSLSFWRISSMGGMIASAVLALSLLTMQPDSRAPTYVAVLQGSDAAASWIVEINDQTLRLRPLTKTSVPAGKSLQFWTKPEGAAGPTSLGLVMPDQSTVLSVRLLPGISTNQLFEVTLEPESGSPVNRPTGPILALGKAVPL</sequence>
<keyword evidence="3" id="KW-1185">Reference proteome</keyword>
<dbReference type="PANTHER" id="PTHR37461">
    <property type="entry name" value="ANTI-SIGMA-K FACTOR RSKA"/>
    <property type="match status" value="1"/>
</dbReference>
<dbReference type="GO" id="GO:0006417">
    <property type="term" value="P:regulation of translation"/>
    <property type="evidence" value="ECO:0007669"/>
    <property type="project" value="TreeGrafter"/>
</dbReference>
<reference evidence="3" key="1">
    <citation type="submission" date="2018-09" db="EMBL/GenBank/DDBJ databases">
        <authorList>
            <person name="Zhu H."/>
        </authorList>
    </citation>
    <scope>NUCLEOTIDE SEQUENCE [LARGE SCALE GENOMIC DNA]</scope>
    <source>
        <strain evidence="3">K1R23-30</strain>
    </source>
</reference>
<dbReference type="AlphaFoldDB" id="A0A3A3FKF2"/>
<dbReference type="InterPro" id="IPR051474">
    <property type="entry name" value="Anti-sigma-K/W_factor"/>
</dbReference>
<evidence type="ECO:0000259" key="1">
    <source>
        <dbReference type="Pfam" id="PF10099"/>
    </source>
</evidence>
<evidence type="ECO:0000313" key="3">
    <source>
        <dbReference type="Proteomes" id="UP000265955"/>
    </source>
</evidence>
<accession>A0A3A3FKF2</accession>
<dbReference type="Proteomes" id="UP000265955">
    <property type="component" value="Unassembled WGS sequence"/>
</dbReference>
<name>A0A3A3FKF2_9BURK</name>
<dbReference type="InterPro" id="IPR018764">
    <property type="entry name" value="RskA_C"/>
</dbReference>